<gene>
    <name evidence="1" type="ORF">Fmac_018160</name>
</gene>
<reference evidence="1 2" key="1">
    <citation type="submission" date="2024-08" db="EMBL/GenBank/DDBJ databases">
        <title>Insights into the chromosomal genome structure of Flemingia macrophylla.</title>
        <authorList>
            <person name="Ding Y."/>
            <person name="Zhao Y."/>
            <person name="Bi W."/>
            <person name="Wu M."/>
            <person name="Zhao G."/>
            <person name="Gong Y."/>
            <person name="Li W."/>
            <person name="Zhang P."/>
        </authorList>
    </citation>
    <scope>NUCLEOTIDE SEQUENCE [LARGE SCALE GENOMIC DNA]</scope>
    <source>
        <strain evidence="1">DYQJB</strain>
        <tissue evidence="1">Leaf</tissue>
    </source>
</reference>
<dbReference type="AlphaFoldDB" id="A0ABD1M472"/>
<comment type="caution">
    <text evidence="1">The sequence shown here is derived from an EMBL/GenBank/DDBJ whole genome shotgun (WGS) entry which is preliminary data.</text>
</comment>
<keyword evidence="2" id="KW-1185">Reference proteome</keyword>
<dbReference type="Proteomes" id="UP001603857">
    <property type="component" value="Unassembled WGS sequence"/>
</dbReference>
<name>A0ABD1M472_9FABA</name>
<proteinExistence type="predicted"/>
<protein>
    <submittedName>
        <fullName evidence="1">Uncharacterized protein</fullName>
    </submittedName>
</protein>
<sequence length="123" mass="13016">MASGDLMASCFSESTALVVPTQNYHDHSHASSSTYAVAVASVTNDDADFSNRRDSEAAIASSSGNYAGNAATSMVYLPQTVVLCELRHDAFEAAVLAGPSDTGLVSKWRPKDGVSSKFSHWRV</sequence>
<dbReference type="EMBL" id="JBGMDY010000006">
    <property type="protein sequence ID" value="KAL2330579.1"/>
    <property type="molecule type" value="Genomic_DNA"/>
</dbReference>
<accession>A0ABD1M472</accession>
<organism evidence="1 2">
    <name type="scientific">Flemingia macrophylla</name>
    <dbReference type="NCBI Taxonomy" id="520843"/>
    <lineage>
        <taxon>Eukaryota</taxon>
        <taxon>Viridiplantae</taxon>
        <taxon>Streptophyta</taxon>
        <taxon>Embryophyta</taxon>
        <taxon>Tracheophyta</taxon>
        <taxon>Spermatophyta</taxon>
        <taxon>Magnoliopsida</taxon>
        <taxon>eudicotyledons</taxon>
        <taxon>Gunneridae</taxon>
        <taxon>Pentapetalae</taxon>
        <taxon>rosids</taxon>
        <taxon>fabids</taxon>
        <taxon>Fabales</taxon>
        <taxon>Fabaceae</taxon>
        <taxon>Papilionoideae</taxon>
        <taxon>50 kb inversion clade</taxon>
        <taxon>NPAAA clade</taxon>
        <taxon>indigoferoid/millettioid clade</taxon>
        <taxon>Phaseoleae</taxon>
        <taxon>Flemingia</taxon>
    </lineage>
</organism>
<evidence type="ECO:0000313" key="2">
    <source>
        <dbReference type="Proteomes" id="UP001603857"/>
    </source>
</evidence>
<evidence type="ECO:0000313" key="1">
    <source>
        <dbReference type="EMBL" id="KAL2330579.1"/>
    </source>
</evidence>